<gene>
    <name evidence="1" type="ORF">LCGC14_1139080</name>
</gene>
<proteinExistence type="predicted"/>
<dbReference type="SUPFAM" id="SSF88723">
    <property type="entry name" value="PIN domain-like"/>
    <property type="match status" value="1"/>
</dbReference>
<protein>
    <recommendedName>
        <fullName evidence="2">PIN domain-containing protein</fullName>
    </recommendedName>
</protein>
<sequence>MGKQACLDTGLITLLYSKNPPKEISQLFKEIEMEKFEGHIVSPIISEAFYHICNINGKVAAESAIASFLYKYPIKLIHLNQSLIIKAGLLKCQHYKRLSYNDCFAIGYALNKKLTFHTTEKGLKEIVPQLKVKQYIF</sequence>
<dbReference type="EMBL" id="LAZR01005392">
    <property type="protein sequence ID" value="KKN00308.1"/>
    <property type="molecule type" value="Genomic_DNA"/>
</dbReference>
<dbReference type="Gene3D" id="3.40.50.1010">
    <property type="entry name" value="5'-nuclease"/>
    <property type="match status" value="1"/>
</dbReference>
<reference evidence="1" key="1">
    <citation type="journal article" date="2015" name="Nature">
        <title>Complex archaea that bridge the gap between prokaryotes and eukaryotes.</title>
        <authorList>
            <person name="Spang A."/>
            <person name="Saw J.H."/>
            <person name="Jorgensen S.L."/>
            <person name="Zaremba-Niedzwiedzka K."/>
            <person name="Martijn J."/>
            <person name="Lind A.E."/>
            <person name="van Eijk R."/>
            <person name="Schleper C."/>
            <person name="Guy L."/>
            <person name="Ettema T.J."/>
        </authorList>
    </citation>
    <scope>NUCLEOTIDE SEQUENCE</scope>
</reference>
<dbReference type="AlphaFoldDB" id="A0A0F9Q4L6"/>
<dbReference type="InterPro" id="IPR029060">
    <property type="entry name" value="PIN-like_dom_sf"/>
</dbReference>
<evidence type="ECO:0000313" key="1">
    <source>
        <dbReference type="EMBL" id="KKN00308.1"/>
    </source>
</evidence>
<name>A0A0F9Q4L6_9ZZZZ</name>
<organism evidence="1">
    <name type="scientific">marine sediment metagenome</name>
    <dbReference type="NCBI Taxonomy" id="412755"/>
    <lineage>
        <taxon>unclassified sequences</taxon>
        <taxon>metagenomes</taxon>
        <taxon>ecological metagenomes</taxon>
    </lineage>
</organism>
<evidence type="ECO:0008006" key="2">
    <source>
        <dbReference type="Google" id="ProtNLM"/>
    </source>
</evidence>
<accession>A0A0F9Q4L6</accession>
<comment type="caution">
    <text evidence="1">The sequence shown here is derived from an EMBL/GenBank/DDBJ whole genome shotgun (WGS) entry which is preliminary data.</text>
</comment>